<dbReference type="Gene3D" id="1.10.780.10">
    <property type="entry name" value="Hydroxylamine Oxidoreductase, Chain A, domain 1"/>
    <property type="match status" value="1"/>
</dbReference>
<feature type="domain" description="Cytochrome c-552/4" evidence="1">
    <location>
        <begin position="133"/>
        <end position="212"/>
    </location>
</feature>
<dbReference type="STRING" id="335543.Sfum_2550"/>
<dbReference type="Proteomes" id="UP000001784">
    <property type="component" value="Chromosome"/>
</dbReference>
<dbReference type="eggNOG" id="COG3303">
    <property type="taxonomic scope" value="Bacteria"/>
</dbReference>
<evidence type="ECO:0000259" key="1">
    <source>
        <dbReference type="Pfam" id="PF13435"/>
    </source>
</evidence>
<reference evidence="2 3" key="1">
    <citation type="submission" date="2006-10" db="EMBL/GenBank/DDBJ databases">
        <title>Complete sequence of Syntrophobacter fumaroxidans MPOB.</title>
        <authorList>
            <consortium name="US DOE Joint Genome Institute"/>
            <person name="Copeland A."/>
            <person name="Lucas S."/>
            <person name="Lapidus A."/>
            <person name="Barry K."/>
            <person name="Detter J.C."/>
            <person name="Glavina del Rio T."/>
            <person name="Hammon N."/>
            <person name="Israni S."/>
            <person name="Pitluck S."/>
            <person name="Goltsman E.G."/>
            <person name="Martinez M."/>
            <person name="Schmutz J."/>
            <person name="Larimer F."/>
            <person name="Land M."/>
            <person name="Hauser L."/>
            <person name="Kyrpides N."/>
            <person name="Kim E."/>
            <person name="Boone D.R."/>
            <person name="Brockman F."/>
            <person name="Culley D."/>
            <person name="Ferry J."/>
            <person name="Gunsalus R."/>
            <person name="McInerney M.J."/>
            <person name="Morrison M."/>
            <person name="Plugge C."/>
            <person name="Rohlin L."/>
            <person name="Scholten J."/>
            <person name="Sieber J."/>
            <person name="Stams A.J.M."/>
            <person name="Worm P."/>
            <person name="Henstra A.M."/>
            <person name="Richardson P."/>
        </authorList>
    </citation>
    <scope>NUCLEOTIDE SEQUENCE [LARGE SCALE GENOMIC DNA]</scope>
    <source>
        <strain evidence="3">DSM 10017 / MPOB</strain>
    </source>
</reference>
<organism evidence="2 3">
    <name type="scientific">Syntrophobacter fumaroxidans (strain DSM 10017 / MPOB)</name>
    <dbReference type="NCBI Taxonomy" id="335543"/>
    <lineage>
        <taxon>Bacteria</taxon>
        <taxon>Pseudomonadati</taxon>
        <taxon>Thermodesulfobacteriota</taxon>
        <taxon>Syntrophobacteria</taxon>
        <taxon>Syntrophobacterales</taxon>
        <taxon>Syntrophobacteraceae</taxon>
        <taxon>Syntrophobacter</taxon>
    </lineage>
</organism>
<name>A0LLC6_SYNFM</name>
<sequence>MAGFFGGNRRTMSFAAWGWFFLGMLPTLLALGGGTGVCAELSADSRACMECHATVTPGIVADWEKSAHARVSPADAAGKGALERRVSFEKLPDKLGGSSVGCAECHTLNPDDHKDGIEHQGYPVHPVVSPADCAVCHPVERNQYNENLMAHAYADLTANSLYRDLKDSINGVQVMEKGKLAARPSERTTDEDSCLACHGTVVEVAGTVSRSTEMGDMEFPVLTGWPNQGVGRINPDGSKGCCSSCHTRHQFSIETARKPATCSQCHKGPDVPAYKVYSVSKHGNVYASVEKEWNFHNVPWTVGKDFTAPTCAACHMSLVVSTDGQVISQRSHGAADRLPWRIFGLIYSHAHPKSPDTSIIRNAEGLPLPTSLDGKPAAGFLIDAAEQDKRKARMEKLCLSCHSRGWVDGHWARFVDTLRVTDAMTLTATRMVMTAWEKGLAKGLAQKGNVFDEAIEKKWVEQWLFYANSTRFSAAMSGADYGVFADGRWSMSKNVRDMQDWLDSRTGGAGK</sequence>
<evidence type="ECO:0000313" key="3">
    <source>
        <dbReference type="Proteomes" id="UP000001784"/>
    </source>
</evidence>
<dbReference type="InterPro" id="IPR036280">
    <property type="entry name" value="Multihaem_cyt_sf"/>
</dbReference>
<dbReference type="Pfam" id="PF13447">
    <property type="entry name" value="Multi-haem_cyto"/>
    <property type="match status" value="1"/>
</dbReference>
<keyword evidence="3" id="KW-1185">Reference proteome</keyword>
<dbReference type="HOGENOM" id="CLU_017567_0_0_7"/>
<dbReference type="InParanoid" id="A0LLC6"/>
<gene>
    <name evidence="2" type="ordered locus">Sfum_2550</name>
</gene>
<proteinExistence type="predicted"/>
<accession>A0LLC6</accession>
<dbReference type="Pfam" id="PF13435">
    <property type="entry name" value="Cytochrome_C554"/>
    <property type="match status" value="1"/>
</dbReference>
<dbReference type="EMBL" id="CP000478">
    <property type="protein sequence ID" value="ABK18228.1"/>
    <property type="molecule type" value="Genomic_DNA"/>
</dbReference>
<dbReference type="RefSeq" id="WP_011699396.1">
    <property type="nucleotide sequence ID" value="NC_008554.1"/>
</dbReference>
<dbReference type="SUPFAM" id="SSF48695">
    <property type="entry name" value="Multiheme cytochromes"/>
    <property type="match status" value="1"/>
</dbReference>
<protein>
    <submittedName>
        <fullName evidence="2">Hydroxylamine oxidase</fullName>
    </submittedName>
</protein>
<evidence type="ECO:0000313" key="2">
    <source>
        <dbReference type="EMBL" id="ABK18228.1"/>
    </source>
</evidence>
<dbReference type="KEGG" id="sfu:Sfum_2550"/>
<dbReference type="InterPro" id="IPR023155">
    <property type="entry name" value="Cyt_c-552/4"/>
</dbReference>
<dbReference type="Gene3D" id="1.20.850.10">
    <property type="entry name" value="Hydroxylamine Oxidoreductase, Chain A, domain 2"/>
    <property type="match status" value="1"/>
</dbReference>
<dbReference type="AlphaFoldDB" id="A0LLC6"/>